<accession>A0A131Z511</accession>
<evidence type="ECO:0000256" key="2">
    <source>
        <dbReference type="ARBA" id="ARBA00022525"/>
    </source>
</evidence>
<keyword evidence="2" id="KW-0964">Secreted</keyword>
<keyword evidence="4" id="KW-0732">Signal</keyword>
<dbReference type="InterPro" id="IPR011694">
    <property type="entry name" value="Ixonnexin-like"/>
</dbReference>
<evidence type="ECO:0000256" key="3">
    <source>
        <dbReference type="SAM" id="MobiDB-lite"/>
    </source>
</evidence>
<feature type="compositionally biased region" description="Basic residues" evidence="3">
    <location>
        <begin position="118"/>
        <end position="127"/>
    </location>
</feature>
<feature type="signal peptide" evidence="4">
    <location>
        <begin position="1"/>
        <end position="16"/>
    </location>
</feature>
<dbReference type="Pfam" id="PF07771">
    <property type="entry name" value="TSGP1"/>
    <property type="match status" value="1"/>
</dbReference>
<dbReference type="AlphaFoldDB" id="A0A131Z511"/>
<feature type="compositionally biased region" description="Basic and acidic residues" evidence="3">
    <location>
        <begin position="82"/>
        <end position="96"/>
    </location>
</feature>
<protein>
    <submittedName>
        <fullName evidence="5">Basic tail secreted protein</fullName>
    </submittedName>
</protein>
<evidence type="ECO:0000313" key="5">
    <source>
        <dbReference type="EMBL" id="JAP86397.1"/>
    </source>
</evidence>
<feature type="region of interest" description="Disordered" evidence="3">
    <location>
        <begin position="72"/>
        <end position="155"/>
    </location>
</feature>
<evidence type="ECO:0000256" key="4">
    <source>
        <dbReference type="SAM" id="SignalP"/>
    </source>
</evidence>
<organism evidence="5">
    <name type="scientific">Rhipicephalus appendiculatus</name>
    <name type="common">Brown ear tick</name>
    <dbReference type="NCBI Taxonomy" id="34631"/>
    <lineage>
        <taxon>Eukaryota</taxon>
        <taxon>Metazoa</taxon>
        <taxon>Ecdysozoa</taxon>
        <taxon>Arthropoda</taxon>
        <taxon>Chelicerata</taxon>
        <taxon>Arachnida</taxon>
        <taxon>Acari</taxon>
        <taxon>Parasitiformes</taxon>
        <taxon>Ixodida</taxon>
        <taxon>Ixodoidea</taxon>
        <taxon>Ixodidae</taxon>
        <taxon>Rhipicephalinae</taxon>
        <taxon>Rhipicephalus</taxon>
        <taxon>Rhipicephalus</taxon>
    </lineage>
</organism>
<name>A0A131Z511_RHIAP</name>
<dbReference type="EMBL" id="GEDV01002160">
    <property type="protein sequence ID" value="JAP86397.1"/>
    <property type="molecule type" value="Transcribed_RNA"/>
</dbReference>
<evidence type="ECO:0000256" key="1">
    <source>
        <dbReference type="ARBA" id="ARBA00004613"/>
    </source>
</evidence>
<comment type="subcellular location">
    <subcellularLocation>
        <location evidence="1">Secreted</location>
    </subcellularLocation>
</comment>
<proteinExistence type="predicted"/>
<sequence length="155" mass="17484">MLAIALSALLLPLVLGESYVEQGECNGTVTNPGKPVRSCNFWCKVDNDWEKKYFPANTKCWYDDARNGTCVDTGDGKTGCRPNEEGVDHQQPHNEGTDENNVEEQTTKSPKRNDKDKNKKKKKKNKKERNSTSTAKPTKKIKKQKKTPTTPAVEW</sequence>
<reference evidence="5" key="1">
    <citation type="journal article" date="2016" name="Ticks Tick Borne Dis.">
        <title>De novo assembly and annotation of the salivary gland transcriptome of Rhipicephalus appendiculatus male and female ticks during blood feeding.</title>
        <authorList>
            <person name="de Castro M.H."/>
            <person name="de Klerk D."/>
            <person name="Pienaar R."/>
            <person name="Latif A.A."/>
            <person name="Rees D.J."/>
            <person name="Mans B.J."/>
        </authorList>
    </citation>
    <scope>NUCLEOTIDE SEQUENCE</scope>
    <source>
        <tissue evidence="5">Salivary glands</tissue>
    </source>
</reference>
<dbReference type="GO" id="GO:0005576">
    <property type="term" value="C:extracellular region"/>
    <property type="evidence" value="ECO:0007669"/>
    <property type="project" value="UniProtKB-SubCell"/>
</dbReference>
<feature type="chain" id="PRO_5007286687" evidence="4">
    <location>
        <begin position="17"/>
        <end position="155"/>
    </location>
</feature>
<feature type="compositionally biased region" description="Basic residues" evidence="3">
    <location>
        <begin position="137"/>
        <end position="146"/>
    </location>
</feature>